<protein>
    <submittedName>
        <fullName evidence="3">Kelch-like protein 24</fullName>
    </submittedName>
</protein>
<sequence>MSAYYFQTLPRYRRKIDIETASTNSTIDPNSPGFTTKLTKPPALGLLNNKYRLHVIPNNNSGLSNQFTHRISYNTRNNAYYENGIFNKKYLKSWKKGCMEYDNIAYKVENEHDLQMVYLAREPDTDRSTEPGYIIWQFDYRSGNFLISSLNLRLKHSIFDDSVSIRWSISPLPTRTNPTPTFKPIDSDLLLTCTDDNQYKYQNDNTLKDVSSLIKGEYGFKLKVDLIGGDIEDAWQKTQLFRQKRTSGSDDLTDDNETFGFDVRVELIPDIVCDPLPEIIREKEEEVILFNDKETSDFIISLEINDSKENQIYYVHKKVLSLRSDYFRALLDSKMIESSNGSLILKDISAKTLEIILEFLYIDDITSELEFDDWIDLIYGASRFLIHALVQRCEKALKELVNEENVDDIEAIARGCGAEQLIRYFDMLLDVDDEVTTSSDEDKNKLNTEKKYTKTITNIGVTTSLRNIFRRKNKKSKKLLNLV</sequence>
<evidence type="ECO:0000313" key="4">
    <source>
        <dbReference type="Proteomes" id="UP000247702"/>
    </source>
</evidence>
<gene>
    <name evidence="3" type="ORF">RCL2_000862700</name>
    <name evidence="2" type="ORF">RclHR1_02900021</name>
</gene>
<dbReference type="Proteomes" id="UP000615446">
    <property type="component" value="Unassembled WGS sequence"/>
</dbReference>
<evidence type="ECO:0000313" key="2">
    <source>
        <dbReference type="EMBL" id="GBB97058.1"/>
    </source>
</evidence>
<dbReference type="PROSITE" id="PS50097">
    <property type="entry name" value="BTB"/>
    <property type="match status" value="1"/>
</dbReference>
<evidence type="ECO:0000259" key="1">
    <source>
        <dbReference type="PROSITE" id="PS50097"/>
    </source>
</evidence>
<dbReference type="STRING" id="94130.A0A2Z6RZ22"/>
<reference evidence="3" key="2">
    <citation type="submission" date="2019-10" db="EMBL/GenBank/DDBJ databases">
        <title>Conservation and host-specific expression of non-tandemly repeated heterogenous ribosome RNA gene in arbuscular mycorrhizal fungi.</title>
        <authorList>
            <person name="Maeda T."/>
            <person name="Kobayashi Y."/>
            <person name="Nakagawa T."/>
            <person name="Ezawa T."/>
            <person name="Yamaguchi K."/>
            <person name="Bino T."/>
            <person name="Nishimoto Y."/>
            <person name="Shigenobu S."/>
            <person name="Kawaguchi M."/>
        </authorList>
    </citation>
    <scope>NUCLEOTIDE SEQUENCE</scope>
    <source>
        <strain evidence="3">HR1</strain>
    </source>
</reference>
<dbReference type="SUPFAM" id="SSF54695">
    <property type="entry name" value="POZ domain"/>
    <property type="match status" value="1"/>
</dbReference>
<dbReference type="GO" id="GO:0006516">
    <property type="term" value="P:glycoprotein catabolic process"/>
    <property type="evidence" value="ECO:0007669"/>
    <property type="project" value="InterPro"/>
</dbReference>
<dbReference type="InterPro" id="IPR011333">
    <property type="entry name" value="SKP1/BTB/POZ_sf"/>
</dbReference>
<reference evidence="2 4" key="1">
    <citation type="submission" date="2017-11" db="EMBL/GenBank/DDBJ databases">
        <title>The genome of Rhizophagus clarus HR1 reveals common genetic basis of auxotrophy among arbuscular mycorrhizal fungi.</title>
        <authorList>
            <person name="Kobayashi Y."/>
        </authorList>
    </citation>
    <scope>NUCLEOTIDE SEQUENCE [LARGE SCALE GENOMIC DNA]</scope>
    <source>
        <strain evidence="2 4">HR1</strain>
    </source>
</reference>
<accession>A0A2Z6RZ22</accession>
<dbReference type="Proteomes" id="UP000247702">
    <property type="component" value="Unassembled WGS sequence"/>
</dbReference>
<dbReference type="SMART" id="SM00225">
    <property type="entry name" value="BTB"/>
    <property type="match status" value="1"/>
</dbReference>
<dbReference type="InterPro" id="IPR000210">
    <property type="entry name" value="BTB/POZ_dom"/>
</dbReference>
<comment type="caution">
    <text evidence="2">The sequence shown here is derived from an EMBL/GenBank/DDBJ whole genome shotgun (WGS) entry which is preliminary data.</text>
</comment>
<dbReference type="EMBL" id="BEXD01002113">
    <property type="protein sequence ID" value="GBB97058.1"/>
    <property type="molecule type" value="Genomic_DNA"/>
</dbReference>
<dbReference type="EMBL" id="BLAL01000054">
    <property type="protein sequence ID" value="GES81381.1"/>
    <property type="molecule type" value="Genomic_DNA"/>
</dbReference>
<dbReference type="InterPro" id="IPR038680">
    <property type="entry name" value="PAW_sf"/>
</dbReference>
<keyword evidence="4" id="KW-1185">Reference proteome</keyword>
<dbReference type="CDD" id="cd18186">
    <property type="entry name" value="BTB_POZ_ZBTB_KLHL-like"/>
    <property type="match status" value="1"/>
</dbReference>
<dbReference type="InterPro" id="IPR008979">
    <property type="entry name" value="Galactose-bd-like_sf"/>
</dbReference>
<dbReference type="InterPro" id="IPR006588">
    <property type="entry name" value="Peptide_N_glycanase_PAW_dom"/>
</dbReference>
<organism evidence="2 4">
    <name type="scientific">Rhizophagus clarus</name>
    <dbReference type="NCBI Taxonomy" id="94130"/>
    <lineage>
        <taxon>Eukaryota</taxon>
        <taxon>Fungi</taxon>
        <taxon>Fungi incertae sedis</taxon>
        <taxon>Mucoromycota</taxon>
        <taxon>Glomeromycotina</taxon>
        <taxon>Glomeromycetes</taxon>
        <taxon>Glomerales</taxon>
        <taxon>Glomeraceae</taxon>
        <taxon>Rhizophagus</taxon>
    </lineage>
</organism>
<dbReference type="GO" id="GO:0005737">
    <property type="term" value="C:cytoplasm"/>
    <property type="evidence" value="ECO:0007669"/>
    <property type="project" value="InterPro"/>
</dbReference>
<dbReference type="Pfam" id="PF04721">
    <property type="entry name" value="PAW"/>
    <property type="match status" value="1"/>
</dbReference>
<dbReference type="Gene3D" id="2.60.120.1020">
    <property type="entry name" value="Peptide N glycanase, PAW domain"/>
    <property type="match status" value="1"/>
</dbReference>
<dbReference type="PANTHER" id="PTHR24413">
    <property type="entry name" value="SPECKLE-TYPE POZ PROTEIN"/>
    <property type="match status" value="1"/>
</dbReference>
<dbReference type="AlphaFoldDB" id="A0A2Z6RZ22"/>
<proteinExistence type="predicted"/>
<dbReference type="SUPFAM" id="SSF49785">
    <property type="entry name" value="Galactose-binding domain-like"/>
    <property type="match status" value="1"/>
</dbReference>
<feature type="domain" description="BTB" evidence="1">
    <location>
        <begin position="296"/>
        <end position="369"/>
    </location>
</feature>
<name>A0A2Z6RZ22_9GLOM</name>
<dbReference type="Pfam" id="PF00651">
    <property type="entry name" value="BTB"/>
    <property type="match status" value="1"/>
</dbReference>
<dbReference type="OrthoDB" id="194443at2759"/>
<dbReference type="Gene3D" id="3.30.710.10">
    <property type="entry name" value="Potassium Channel Kv1.1, Chain A"/>
    <property type="match status" value="1"/>
</dbReference>
<evidence type="ECO:0000313" key="3">
    <source>
        <dbReference type="EMBL" id="GES81381.1"/>
    </source>
</evidence>